<accession>A0A6A3U375</accession>
<proteinExistence type="predicted"/>
<evidence type="ECO:0000313" key="3">
    <source>
        <dbReference type="Proteomes" id="UP000433483"/>
    </source>
</evidence>
<protein>
    <recommendedName>
        <fullName evidence="1">Reverse transcriptase Ty1/copia-type domain-containing protein</fullName>
    </recommendedName>
</protein>
<name>A0A6A3U375_9STRA</name>
<dbReference type="Pfam" id="PF07727">
    <property type="entry name" value="RVT_2"/>
    <property type="match status" value="1"/>
</dbReference>
<evidence type="ECO:0000313" key="2">
    <source>
        <dbReference type="EMBL" id="KAE9145938.1"/>
    </source>
</evidence>
<organism evidence="2 3">
    <name type="scientific">Phytophthora fragariae</name>
    <dbReference type="NCBI Taxonomy" id="53985"/>
    <lineage>
        <taxon>Eukaryota</taxon>
        <taxon>Sar</taxon>
        <taxon>Stramenopiles</taxon>
        <taxon>Oomycota</taxon>
        <taxon>Peronosporomycetes</taxon>
        <taxon>Peronosporales</taxon>
        <taxon>Peronosporaceae</taxon>
        <taxon>Phytophthora</taxon>
    </lineage>
</organism>
<evidence type="ECO:0000259" key="1">
    <source>
        <dbReference type="Pfam" id="PF07727"/>
    </source>
</evidence>
<dbReference type="AlphaFoldDB" id="A0A6A3U375"/>
<comment type="caution">
    <text evidence="2">The sequence shown here is derived from an EMBL/GenBank/DDBJ whole genome shotgun (WGS) entry which is preliminary data.</text>
</comment>
<keyword evidence="3" id="KW-1185">Reference proteome</keyword>
<feature type="domain" description="Reverse transcriptase Ty1/copia-type" evidence="1">
    <location>
        <begin position="5"/>
        <end position="82"/>
    </location>
</feature>
<gene>
    <name evidence="2" type="ORF">PF005_g33659</name>
</gene>
<dbReference type="InterPro" id="IPR013103">
    <property type="entry name" value="RVT_2"/>
</dbReference>
<reference evidence="2 3" key="1">
    <citation type="submission" date="2018-08" db="EMBL/GenBank/DDBJ databases">
        <title>Genomic investigation of the strawberry pathogen Phytophthora fragariae indicates pathogenicity is determined by transcriptional variation in three key races.</title>
        <authorList>
            <person name="Adams T.M."/>
            <person name="Armitage A.D."/>
            <person name="Sobczyk M.K."/>
            <person name="Bates H.J."/>
            <person name="Dunwell J.M."/>
            <person name="Nellist C.F."/>
            <person name="Harrison R.J."/>
        </authorList>
    </citation>
    <scope>NUCLEOTIDE SEQUENCE [LARGE SCALE GENOMIC DNA]</scope>
    <source>
        <strain evidence="2 3">NOV-27</strain>
    </source>
</reference>
<sequence length="101" mass="11492">MLGLVYVDDILVATKDEEQKKKLFEDLDKEYGLKDQGLLAQYLGVEVEQTADHIFISQSKYAREILTKFGYAEAHSVGNPMEVNARLVPLGDVIGRIWHLR</sequence>
<dbReference type="EMBL" id="QXGB01011804">
    <property type="protein sequence ID" value="KAE9145938.1"/>
    <property type="molecule type" value="Genomic_DNA"/>
</dbReference>
<dbReference type="OrthoDB" id="1740642at2759"/>
<dbReference type="Proteomes" id="UP000433483">
    <property type="component" value="Unassembled WGS sequence"/>
</dbReference>